<dbReference type="PROSITE" id="PS50889">
    <property type="entry name" value="S4"/>
    <property type="match status" value="1"/>
</dbReference>
<comment type="similarity">
    <text evidence="2">Belongs to the pseudouridine synthase RluA family.</text>
</comment>
<dbReference type="InterPro" id="IPR002942">
    <property type="entry name" value="S4_RNA-bd"/>
</dbReference>
<dbReference type="Proteomes" id="UP000289497">
    <property type="component" value="Chromosome"/>
</dbReference>
<dbReference type="EMBL" id="LR215039">
    <property type="protein sequence ID" value="VEU76424.1"/>
    <property type="molecule type" value="Genomic_DNA"/>
</dbReference>
<sequence length="280" mass="32318">MFEIKATENDATRTLFKVLQKYLSNLPISKIEKLFRKKDIKVNGSRKITKDYKVNEGDHIVVYGVVDVAEEKPQYSLTNELSIIYEDENILLINKKAGVAVHGEDNCLDNQVLAYLKFVQSDSFTPSHIGRLDKETSGLMVYGKNYATVKQLNESRHDLIKKYQFMSDFNPSNNKVVLHFYKDAQSGKMKVSANPKENSKEGITLFYSEGKRKIAQILTGRKHQIRLTLKYLNAPIYGDRKYGGKKADRLMLHSYYLKFAGLNGKLKYLNNREFWAPIKW</sequence>
<dbReference type="OrthoDB" id="9807829at2"/>
<dbReference type="SMART" id="SM00363">
    <property type="entry name" value="S4"/>
    <property type="match status" value="1"/>
</dbReference>
<name>A0A449B763_9BACT</name>
<evidence type="ECO:0000256" key="3">
    <source>
        <dbReference type="ARBA" id="ARBA00023235"/>
    </source>
</evidence>
<evidence type="ECO:0000256" key="2">
    <source>
        <dbReference type="ARBA" id="ARBA00010876"/>
    </source>
</evidence>
<dbReference type="InterPro" id="IPR050188">
    <property type="entry name" value="RluA_PseudoU_synthase"/>
</dbReference>
<dbReference type="CDD" id="cd00165">
    <property type="entry name" value="S4"/>
    <property type="match status" value="1"/>
</dbReference>
<evidence type="ECO:0000256" key="6">
    <source>
        <dbReference type="PROSITE-ProRule" id="PRU00182"/>
    </source>
</evidence>
<dbReference type="PANTHER" id="PTHR21600">
    <property type="entry name" value="MITOCHONDRIAL RNA PSEUDOURIDINE SYNTHASE"/>
    <property type="match status" value="1"/>
</dbReference>
<reference evidence="8 9" key="1">
    <citation type="submission" date="2019-01" db="EMBL/GenBank/DDBJ databases">
        <authorList>
            <consortium name="Pathogen Informatics"/>
        </authorList>
    </citation>
    <scope>NUCLEOTIDE SEQUENCE [LARGE SCALE GENOMIC DNA]</scope>
    <source>
        <strain evidence="8 9">NCTC10179</strain>
    </source>
</reference>
<dbReference type="RefSeq" id="WP_129693791.1">
    <property type="nucleotide sequence ID" value="NZ_LR215039.1"/>
</dbReference>
<dbReference type="Pfam" id="PF00849">
    <property type="entry name" value="PseudoU_synth_2"/>
    <property type="match status" value="1"/>
</dbReference>
<dbReference type="CDD" id="cd02869">
    <property type="entry name" value="PseudoU_synth_RluA_like"/>
    <property type="match status" value="1"/>
</dbReference>
<evidence type="ECO:0000259" key="7">
    <source>
        <dbReference type="SMART" id="SM00363"/>
    </source>
</evidence>
<accession>A0A449B763</accession>
<dbReference type="InterPro" id="IPR020103">
    <property type="entry name" value="PsdUridine_synth_cat_dom_sf"/>
</dbReference>
<organism evidence="8 9">
    <name type="scientific">Mycoplasmopsis columboralis</name>
    <dbReference type="NCBI Taxonomy" id="171282"/>
    <lineage>
        <taxon>Bacteria</taxon>
        <taxon>Bacillati</taxon>
        <taxon>Mycoplasmatota</taxon>
        <taxon>Mycoplasmoidales</taxon>
        <taxon>Metamycoplasmataceae</taxon>
        <taxon>Mycoplasmopsis</taxon>
    </lineage>
</organism>
<evidence type="ECO:0000313" key="8">
    <source>
        <dbReference type="EMBL" id="VEU76424.1"/>
    </source>
</evidence>
<protein>
    <recommendedName>
        <fullName evidence="4">RNA pseudouridylate synthase</fullName>
    </recommendedName>
    <alternativeName>
        <fullName evidence="5">RNA-uridine isomerase</fullName>
    </alternativeName>
</protein>
<keyword evidence="9" id="KW-1185">Reference proteome</keyword>
<dbReference type="KEGG" id="mcou:NCTC10179_00605"/>
<evidence type="ECO:0000256" key="5">
    <source>
        <dbReference type="ARBA" id="ARBA00033164"/>
    </source>
</evidence>
<dbReference type="GO" id="GO:0003723">
    <property type="term" value="F:RNA binding"/>
    <property type="evidence" value="ECO:0007669"/>
    <property type="project" value="UniProtKB-KW"/>
</dbReference>
<dbReference type="Gene3D" id="3.30.2350.10">
    <property type="entry name" value="Pseudouridine synthase"/>
    <property type="match status" value="1"/>
</dbReference>
<dbReference type="InterPro" id="IPR006145">
    <property type="entry name" value="PsdUridine_synth_RsuA/RluA"/>
</dbReference>
<dbReference type="AlphaFoldDB" id="A0A449B763"/>
<dbReference type="PANTHER" id="PTHR21600:SF83">
    <property type="entry name" value="PSEUDOURIDYLATE SYNTHASE RPUSD4, MITOCHONDRIAL"/>
    <property type="match status" value="1"/>
</dbReference>
<dbReference type="GO" id="GO:0120159">
    <property type="term" value="F:rRNA pseudouridine synthase activity"/>
    <property type="evidence" value="ECO:0007669"/>
    <property type="project" value="UniProtKB-ARBA"/>
</dbReference>
<comment type="catalytic activity">
    <reaction evidence="1">
        <text>a uridine in RNA = a pseudouridine in RNA</text>
        <dbReference type="Rhea" id="RHEA:48348"/>
        <dbReference type="Rhea" id="RHEA-COMP:12068"/>
        <dbReference type="Rhea" id="RHEA-COMP:12069"/>
        <dbReference type="ChEBI" id="CHEBI:65314"/>
        <dbReference type="ChEBI" id="CHEBI:65315"/>
    </reaction>
</comment>
<keyword evidence="6" id="KW-0694">RNA-binding</keyword>
<feature type="domain" description="RNA-binding S4" evidence="7">
    <location>
        <begin position="13"/>
        <end position="74"/>
    </location>
</feature>
<proteinExistence type="inferred from homology"/>
<evidence type="ECO:0000256" key="1">
    <source>
        <dbReference type="ARBA" id="ARBA00000073"/>
    </source>
</evidence>
<gene>
    <name evidence="8" type="primary">rluC</name>
    <name evidence="8" type="ORF">NCTC10179_00605</name>
</gene>
<evidence type="ECO:0000256" key="4">
    <source>
        <dbReference type="ARBA" id="ARBA00031870"/>
    </source>
</evidence>
<keyword evidence="3 8" id="KW-0413">Isomerase</keyword>
<evidence type="ECO:0000313" key="9">
    <source>
        <dbReference type="Proteomes" id="UP000289497"/>
    </source>
</evidence>
<dbReference type="GO" id="GO:0000455">
    <property type="term" value="P:enzyme-directed rRNA pseudouridine synthesis"/>
    <property type="evidence" value="ECO:0007669"/>
    <property type="project" value="UniProtKB-ARBA"/>
</dbReference>
<dbReference type="SUPFAM" id="SSF55120">
    <property type="entry name" value="Pseudouridine synthase"/>
    <property type="match status" value="1"/>
</dbReference>